<dbReference type="RefSeq" id="WP_032085577.1">
    <property type="nucleotide sequence ID" value="NZ_FMAU01000003.1"/>
</dbReference>
<gene>
    <name evidence="1" type="ORF">GA0061094_2959</name>
</gene>
<accession>A0A0V8HGB8</accession>
<reference evidence="2" key="1">
    <citation type="submission" date="2016-08" db="EMBL/GenBank/DDBJ databases">
        <authorList>
            <person name="Varghese N."/>
            <person name="Submissions Spin"/>
        </authorList>
    </citation>
    <scope>NUCLEOTIDE SEQUENCE [LARGE SCALE GENOMIC DNA]</scope>
    <source>
        <strain evidence="2">SGD-1123</strain>
    </source>
</reference>
<evidence type="ECO:0000313" key="1">
    <source>
        <dbReference type="EMBL" id="SCC18249.1"/>
    </source>
</evidence>
<name>A0A0V8HGB8_9BACI</name>
<sequence>MENGHGKKRTVSGTDIEEVKKLNSESGLTYNQVKQLLGGQYSRKK</sequence>
<evidence type="ECO:0008006" key="3">
    <source>
        <dbReference type="Google" id="ProtNLM"/>
    </source>
</evidence>
<keyword evidence="2" id="KW-1185">Reference proteome</keyword>
<protein>
    <recommendedName>
        <fullName evidence="3">DNA mismatch repair protein MutT</fullName>
    </recommendedName>
</protein>
<dbReference type="EMBL" id="FMAU01000003">
    <property type="protein sequence ID" value="SCC18249.1"/>
    <property type="molecule type" value="Genomic_DNA"/>
</dbReference>
<dbReference type="AlphaFoldDB" id="A0A0V8HGB8"/>
<organism evidence="1 2">
    <name type="scientific">[Bacillus] enclensis</name>
    <dbReference type="NCBI Taxonomy" id="1402860"/>
    <lineage>
        <taxon>Bacteria</taxon>
        <taxon>Bacillati</taxon>
        <taxon>Bacillota</taxon>
        <taxon>Bacilli</taxon>
        <taxon>Bacillales</taxon>
        <taxon>Bacillaceae</taxon>
        <taxon>Rossellomorea</taxon>
    </lineage>
</organism>
<dbReference type="Proteomes" id="UP000181997">
    <property type="component" value="Unassembled WGS sequence"/>
</dbReference>
<proteinExistence type="predicted"/>
<evidence type="ECO:0000313" key="2">
    <source>
        <dbReference type="Proteomes" id="UP000181997"/>
    </source>
</evidence>